<feature type="domain" description="ABC transmembrane type-1" evidence="15">
    <location>
        <begin position="200"/>
        <end position="478"/>
    </location>
</feature>
<protein>
    <submittedName>
        <fullName evidence="17">NHLP family bacteriocin export ABC transporter peptidase/permease/ATPase subunit</fullName>
    </submittedName>
</protein>
<evidence type="ECO:0000256" key="1">
    <source>
        <dbReference type="ARBA" id="ARBA00004651"/>
    </source>
</evidence>
<dbReference type="InterPro" id="IPR011527">
    <property type="entry name" value="ABC1_TM_dom"/>
</dbReference>
<dbReference type="PANTHER" id="PTHR24221">
    <property type="entry name" value="ATP-BINDING CASSETTE SUB-FAMILY B"/>
    <property type="match status" value="1"/>
</dbReference>
<reference evidence="17" key="1">
    <citation type="submission" date="2021-05" db="EMBL/GenBank/DDBJ databases">
        <authorList>
            <person name="Pietrasiak N."/>
            <person name="Ward R."/>
            <person name="Stajich J.E."/>
            <person name="Kurbessoian T."/>
        </authorList>
    </citation>
    <scope>NUCLEOTIDE SEQUENCE</scope>
    <source>
        <strain evidence="17">GSE-TBD4-15B</strain>
    </source>
</reference>
<dbReference type="InterPro" id="IPR027417">
    <property type="entry name" value="P-loop_NTPase"/>
</dbReference>
<dbReference type="GO" id="GO:0034040">
    <property type="term" value="F:ATPase-coupled lipid transmembrane transporter activity"/>
    <property type="evidence" value="ECO:0007669"/>
    <property type="project" value="TreeGrafter"/>
</dbReference>
<evidence type="ECO:0000256" key="9">
    <source>
        <dbReference type="ARBA" id="ARBA00022989"/>
    </source>
</evidence>
<keyword evidence="2" id="KW-0813">Transport</keyword>
<evidence type="ECO:0000256" key="8">
    <source>
        <dbReference type="ARBA" id="ARBA00022927"/>
    </source>
</evidence>
<dbReference type="InterPro" id="IPR017871">
    <property type="entry name" value="ABC_transporter-like_CS"/>
</dbReference>
<dbReference type="SUPFAM" id="SSF52540">
    <property type="entry name" value="P-loop containing nucleoside triphosphate hydrolases"/>
    <property type="match status" value="1"/>
</dbReference>
<dbReference type="AlphaFoldDB" id="A0A951PFC7"/>
<feature type="transmembrane region" description="Helical" evidence="13">
    <location>
        <begin position="306"/>
        <end position="327"/>
    </location>
</feature>
<dbReference type="Proteomes" id="UP000707356">
    <property type="component" value="Unassembled WGS sequence"/>
</dbReference>
<dbReference type="InterPro" id="IPR022514">
    <property type="entry name" value="NHPM_micro_ABC1"/>
</dbReference>
<keyword evidence="6" id="KW-0788">Thiol protease</keyword>
<keyword evidence="11" id="KW-0080">Bacteriocin transport</keyword>
<evidence type="ECO:0000256" key="11">
    <source>
        <dbReference type="ARBA" id="ARBA00043264"/>
    </source>
</evidence>
<dbReference type="GO" id="GO:0043213">
    <property type="term" value="P:bacteriocin transport"/>
    <property type="evidence" value="ECO:0007669"/>
    <property type="project" value="UniProtKB-KW"/>
</dbReference>
<dbReference type="GO" id="GO:0005886">
    <property type="term" value="C:plasma membrane"/>
    <property type="evidence" value="ECO:0007669"/>
    <property type="project" value="UniProtKB-SubCell"/>
</dbReference>
<name>A0A951PFC7_9CYAN</name>
<dbReference type="Pfam" id="PF00005">
    <property type="entry name" value="ABC_tran"/>
    <property type="match status" value="1"/>
</dbReference>
<dbReference type="PANTHER" id="PTHR24221:SF654">
    <property type="entry name" value="ATP-BINDING CASSETTE SUB-FAMILY B MEMBER 6"/>
    <property type="match status" value="1"/>
</dbReference>
<dbReference type="PROSITE" id="PS00211">
    <property type="entry name" value="ABC_TRANSPORTER_1"/>
    <property type="match status" value="1"/>
</dbReference>
<keyword evidence="8" id="KW-0653">Protein transport</keyword>
<proteinExistence type="predicted"/>
<dbReference type="Gene3D" id="3.90.70.10">
    <property type="entry name" value="Cysteine proteinases"/>
    <property type="match status" value="1"/>
</dbReference>
<keyword evidence="3" id="KW-1003">Cell membrane</keyword>
<evidence type="ECO:0000256" key="12">
    <source>
        <dbReference type="SAM" id="MobiDB-lite"/>
    </source>
</evidence>
<evidence type="ECO:0000259" key="16">
    <source>
        <dbReference type="PROSITE" id="PS50990"/>
    </source>
</evidence>
<dbReference type="GO" id="GO:0015031">
    <property type="term" value="P:protein transport"/>
    <property type="evidence" value="ECO:0007669"/>
    <property type="project" value="UniProtKB-KW"/>
</dbReference>
<feature type="domain" description="Peptidase C39" evidence="16">
    <location>
        <begin position="45"/>
        <end position="166"/>
    </location>
</feature>
<dbReference type="PROSITE" id="PS50893">
    <property type="entry name" value="ABC_TRANSPORTER_2"/>
    <property type="match status" value="1"/>
</dbReference>
<feature type="domain" description="ABC transporter" evidence="14">
    <location>
        <begin position="535"/>
        <end position="768"/>
    </location>
</feature>
<dbReference type="GO" id="GO:0005524">
    <property type="term" value="F:ATP binding"/>
    <property type="evidence" value="ECO:0007669"/>
    <property type="project" value="UniProtKB-KW"/>
</dbReference>
<evidence type="ECO:0000256" key="3">
    <source>
        <dbReference type="ARBA" id="ARBA00022475"/>
    </source>
</evidence>
<evidence type="ECO:0000259" key="15">
    <source>
        <dbReference type="PROSITE" id="PS50929"/>
    </source>
</evidence>
<dbReference type="Pfam" id="PF00664">
    <property type="entry name" value="ABC_membrane"/>
    <property type="match status" value="1"/>
</dbReference>
<feature type="transmembrane region" description="Helical" evidence="13">
    <location>
        <begin position="421"/>
        <end position="443"/>
    </location>
</feature>
<keyword evidence="10 13" id="KW-0472">Membrane</keyword>
<keyword evidence="9 13" id="KW-1133">Transmembrane helix</keyword>
<keyword evidence="6" id="KW-0645">Protease</keyword>
<dbReference type="GO" id="GO:0016887">
    <property type="term" value="F:ATP hydrolysis activity"/>
    <property type="evidence" value="ECO:0007669"/>
    <property type="project" value="InterPro"/>
</dbReference>
<dbReference type="InterPro" id="IPR039421">
    <property type="entry name" value="Type_1_exporter"/>
</dbReference>
<dbReference type="Gene3D" id="1.20.1560.10">
    <property type="entry name" value="ABC transporter type 1, transmembrane domain"/>
    <property type="match status" value="1"/>
</dbReference>
<evidence type="ECO:0000256" key="4">
    <source>
        <dbReference type="ARBA" id="ARBA00022692"/>
    </source>
</evidence>
<evidence type="ECO:0000256" key="7">
    <source>
        <dbReference type="ARBA" id="ARBA00022840"/>
    </source>
</evidence>
<dbReference type="SUPFAM" id="SSF90123">
    <property type="entry name" value="ABC transporter transmembrane region"/>
    <property type="match status" value="1"/>
</dbReference>
<accession>A0A951PFC7</accession>
<dbReference type="Gene3D" id="3.40.50.300">
    <property type="entry name" value="P-loop containing nucleotide triphosphate hydrolases"/>
    <property type="match status" value="1"/>
</dbReference>
<feature type="transmembrane region" description="Helical" evidence="13">
    <location>
        <begin position="232"/>
        <end position="253"/>
    </location>
</feature>
<dbReference type="GO" id="GO:0008234">
    <property type="term" value="F:cysteine-type peptidase activity"/>
    <property type="evidence" value="ECO:0007669"/>
    <property type="project" value="UniProtKB-KW"/>
</dbReference>
<dbReference type="NCBIfam" id="TIGR03796">
    <property type="entry name" value="NHLM_micro_ABC1"/>
    <property type="match status" value="1"/>
</dbReference>
<dbReference type="CDD" id="cd18569">
    <property type="entry name" value="ABC_6TM_NHLM_bacteriocin"/>
    <property type="match status" value="1"/>
</dbReference>
<evidence type="ECO:0000256" key="2">
    <source>
        <dbReference type="ARBA" id="ARBA00022448"/>
    </source>
</evidence>
<dbReference type="InterPro" id="IPR003439">
    <property type="entry name" value="ABC_transporter-like_ATP-bd"/>
</dbReference>
<feature type="region of interest" description="Disordered" evidence="12">
    <location>
        <begin position="9"/>
        <end position="32"/>
    </location>
</feature>
<dbReference type="EMBL" id="JAHHHV010000087">
    <property type="protein sequence ID" value="MBW4468312.1"/>
    <property type="molecule type" value="Genomic_DNA"/>
</dbReference>
<evidence type="ECO:0000313" key="17">
    <source>
        <dbReference type="EMBL" id="MBW4468312.1"/>
    </source>
</evidence>
<evidence type="ECO:0000256" key="13">
    <source>
        <dbReference type="SAM" id="Phobius"/>
    </source>
</evidence>
<dbReference type="Pfam" id="PF03412">
    <property type="entry name" value="Peptidase_C39"/>
    <property type="match status" value="1"/>
</dbReference>
<gene>
    <name evidence="17" type="ORF">KME07_23030</name>
</gene>
<evidence type="ECO:0000256" key="5">
    <source>
        <dbReference type="ARBA" id="ARBA00022741"/>
    </source>
</evidence>
<organism evidence="17 18">
    <name type="scientific">Pegethrix bostrychoides GSE-TBD4-15B</name>
    <dbReference type="NCBI Taxonomy" id="2839662"/>
    <lineage>
        <taxon>Bacteria</taxon>
        <taxon>Bacillati</taxon>
        <taxon>Cyanobacteriota</taxon>
        <taxon>Cyanophyceae</taxon>
        <taxon>Oculatellales</taxon>
        <taxon>Oculatellaceae</taxon>
        <taxon>Pegethrix</taxon>
    </lineage>
</organism>
<keyword evidence="6" id="KW-0378">Hydrolase</keyword>
<reference evidence="17" key="2">
    <citation type="journal article" date="2022" name="Microbiol. Resour. Announc.">
        <title>Metagenome Sequencing to Explore Phylogenomics of Terrestrial Cyanobacteria.</title>
        <authorList>
            <person name="Ward R.D."/>
            <person name="Stajich J.E."/>
            <person name="Johansen J.R."/>
            <person name="Huntemann M."/>
            <person name="Clum A."/>
            <person name="Foster B."/>
            <person name="Foster B."/>
            <person name="Roux S."/>
            <person name="Palaniappan K."/>
            <person name="Varghese N."/>
            <person name="Mukherjee S."/>
            <person name="Reddy T.B.K."/>
            <person name="Daum C."/>
            <person name="Copeland A."/>
            <person name="Chen I.A."/>
            <person name="Ivanova N.N."/>
            <person name="Kyrpides N.C."/>
            <person name="Shapiro N."/>
            <person name="Eloe-Fadrosh E.A."/>
            <person name="Pietrasiak N."/>
        </authorList>
    </citation>
    <scope>NUCLEOTIDE SEQUENCE</scope>
    <source>
        <strain evidence="17">GSE-TBD4-15B</strain>
    </source>
</reference>
<evidence type="ECO:0000256" key="10">
    <source>
        <dbReference type="ARBA" id="ARBA00023136"/>
    </source>
</evidence>
<dbReference type="PROSITE" id="PS50929">
    <property type="entry name" value="ABC_TM1F"/>
    <property type="match status" value="1"/>
</dbReference>
<dbReference type="GO" id="GO:0006508">
    <property type="term" value="P:proteolysis"/>
    <property type="evidence" value="ECO:0007669"/>
    <property type="project" value="InterPro"/>
</dbReference>
<dbReference type="SMART" id="SM00382">
    <property type="entry name" value="AAA"/>
    <property type="match status" value="1"/>
</dbReference>
<feature type="transmembrane region" description="Helical" evidence="13">
    <location>
        <begin position="334"/>
        <end position="354"/>
    </location>
</feature>
<comment type="caution">
    <text evidence="17">The sequence shown here is derived from an EMBL/GenBank/DDBJ whole genome shotgun (WGS) entry which is preliminary data.</text>
</comment>
<feature type="transmembrane region" description="Helical" evidence="13">
    <location>
        <begin position="195"/>
        <end position="220"/>
    </location>
</feature>
<dbReference type="InterPro" id="IPR003593">
    <property type="entry name" value="AAA+_ATPase"/>
</dbReference>
<evidence type="ECO:0000259" key="14">
    <source>
        <dbReference type="PROSITE" id="PS50893"/>
    </source>
</evidence>
<evidence type="ECO:0000256" key="6">
    <source>
        <dbReference type="ARBA" id="ARBA00022807"/>
    </source>
</evidence>
<evidence type="ECO:0000313" key="18">
    <source>
        <dbReference type="Proteomes" id="UP000707356"/>
    </source>
</evidence>
<dbReference type="InterPro" id="IPR005074">
    <property type="entry name" value="Peptidase_C39"/>
</dbReference>
<keyword evidence="4 13" id="KW-0812">Transmembrane</keyword>
<feature type="compositionally biased region" description="Basic and acidic residues" evidence="12">
    <location>
        <begin position="23"/>
        <end position="32"/>
    </location>
</feature>
<keyword evidence="7" id="KW-0067">ATP-binding</keyword>
<dbReference type="InterPro" id="IPR036640">
    <property type="entry name" value="ABC1_TM_sf"/>
</dbReference>
<keyword evidence="5" id="KW-0547">Nucleotide-binding</keyword>
<dbReference type="FunFam" id="3.40.50.300:FF:000299">
    <property type="entry name" value="ABC transporter ATP-binding protein/permease"/>
    <property type="match status" value="1"/>
</dbReference>
<comment type="subcellular location">
    <subcellularLocation>
        <location evidence="1">Cell membrane</location>
        <topology evidence="1">Multi-pass membrane protein</topology>
    </subcellularLocation>
</comment>
<dbReference type="GO" id="GO:0140359">
    <property type="term" value="F:ABC-type transporter activity"/>
    <property type="evidence" value="ECO:0007669"/>
    <property type="project" value="InterPro"/>
</dbReference>
<sequence>MNILTERWWGLGRSAPQSAPKAPSEKSPSETRAKAIRVRTPVLLQIEAVECGAAALGIILGYYGRIVPLAELRQACGVSREGSSAANIILAAQNYGMIAKGYKKTLERLLELPPPYIVFWRFEHFLVVEGFNADYSLVYLNDPASGRRSIAMEEFDQSYTGVVLKIEPGEQFQRGGRKKSVVGSLRLRLRQSYPALIYCIAAGFLLVIPNLALPIFSQLFVDQVLVRQQLGWFPGLLLAILLAVGLQGLLTAWQLQALRKLRMKLSVSLASQFVWHVLRLPAGFYAQRFPGEISSRVSLNDQVAEVLSGEVTTTIISAVLVGFYALLMLQYSPLLTGIVVCFALLNVAVLQWVAQRRIDVNSRISRDFGKVDGVAIAGLQSIETLKASGLESDFFARWAGFYTKATNARSELALVSQRIGVLPSLLSTLSMVALLGVGGWQILQGQMTIGMLLAFQLLTRSFLTPINNLVKFGKTLQDLSGNLTRLDDVLDNAADPTLTPKLAAGAPTSAEPQLSFTGQGFTGQSFTGHRLQGYVELERISFGYSRGSAPLIQDFSLSIRPGQRVALIGGSGSGKSTIARIVSGLYEPWQGEVRLDGVARAQIPRSVLTDSIAVVDQDILLFADTIRHNLTLWDATVAESALQKACEDAAIHEVVLSIPGGYSAELSEGAANLSGGQRQRLEIARALVNQPSILIMDEATSALDSETEKIIDQNLRRRGCTCLIVAHRLSTIRDCDEIIVLERGKVVQRGTHETLWEADGPYTHLISSEAG</sequence>
<dbReference type="PROSITE" id="PS50990">
    <property type="entry name" value="PEPTIDASE_C39"/>
    <property type="match status" value="1"/>
</dbReference>